<dbReference type="Gene3D" id="1.10.287.130">
    <property type="match status" value="1"/>
</dbReference>
<dbReference type="InterPro" id="IPR050980">
    <property type="entry name" value="2C_sensor_his_kinase"/>
</dbReference>
<protein>
    <recommendedName>
        <fullName evidence="3">histidine kinase</fullName>
        <ecNumber evidence="3">2.7.13.3</ecNumber>
    </recommendedName>
</protein>
<dbReference type="AlphaFoldDB" id="A0A7X7LWF2"/>
<feature type="transmembrane region" description="Helical" evidence="9">
    <location>
        <begin position="20"/>
        <end position="39"/>
    </location>
</feature>
<dbReference type="SUPFAM" id="SSF55874">
    <property type="entry name" value="ATPase domain of HSP90 chaperone/DNA topoisomerase II/histidine kinase"/>
    <property type="match status" value="1"/>
</dbReference>
<reference evidence="11 12" key="1">
    <citation type="journal article" date="2020" name="Biotechnol. Biofuels">
        <title>New insights from the biogas microbiome by comprehensive genome-resolved metagenomics of nearly 1600 species originating from multiple anaerobic digesters.</title>
        <authorList>
            <person name="Campanaro S."/>
            <person name="Treu L."/>
            <person name="Rodriguez-R L.M."/>
            <person name="Kovalovszki A."/>
            <person name="Ziels R.M."/>
            <person name="Maus I."/>
            <person name="Zhu X."/>
            <person name="Kougias P.G."/>
            <person name="Basile A."/>
            <person name="Luo G."/>
            <person name="Schluter A."/>
            <person name="Konstantinidis K.T."/>
            <person name="Angelidaki I."/>
        </authorList>
    </citation>
    <scope>NUCLEOTIDE SEQUENCE [LARGE SCALE GENOMIC DNA]</scope>
    <source>
        <strain evidence="11">AS06rmzACSIP_256</strain>
    </source>
</reference>
<evidence type="ECO:0000256" key="6">
    <source>
        <dbReference type="ARBA" id="ARBA00022741"/>
    </source>
</evidence>
<keyword evidence="6" id="KW-0547">Nucleotide-binding</keyword>
<dbReference type="InterPro" id="IPR003594">
    <property type="entry name" value="HATPase_dom"/>
</dbReference>
<keyword evidence="9" id="KW-1133">Transmembrane helix</keyword>
<accession>A0A7X7LWF2</accession>
<dbReference type="CDD" id="cd00075">
    <property type="entry name" value="HATPase"/>
    <property type="match status" value="1"/>
</dbReference>
<dbReference type="GO" id="GO:0005524">
    <property type="term" value="F:ATP binding"/>
    <property type="evidence" value="ECO:0007669"/>
    <property type="project" value="UniProtKB-KW"/>
</dbReference>
<comment type="catalytic activity">
    <reaction evidence="1">
        <text>ATP + protein L-histidine = ADP + protein N-phospho-L-histidine.</text>
        <dbReference type="EC" id="2.7.13.3"/>
    </reaction>
</comment>
<dbReference type="Gene3D" id="3.30.565.10">
    <property type="entry name" value="Histidine kinase-like ATPase, C-terminal domain"/>
    <property type="match status" value="1"/>
</dbReference>
<feature type="transmembrane region" description="Helical" evidence="9">
    <location>
        <begin position="156"/>
        <end position="174"/>
    </location>
</feature>
<keyword evidence="5" id="KW-0808">Transferase</keyword>
<keyword evidence="8" id="KW-0067">ATP-binding</keyword>
<evidence type="ECO:0000256" key="2">
    <source>
        <dbReference type="ARBA" id="ARBA00004651"/>
    </source>
</evidence>
<dbReference type="SMART" id="SM00388">
    <property type="entry name" value="HisKA"/>
    <property type="match status" value="1"/>
</dbReference>
<dbReference type="PANTHER" id="PTHR44936:SF10">
    <property type="entry name" value="SENSOR PROTEIN RSTB"/>
    <property type="match status" value="1"/>
</dbReference>
<keyword evidence="7 11" id="KW-0418">Kinase</keyword>
<dbReference type="Proteomes" id="UP000536534">
    <property type="component" value="Unassembled WGS sequence"/>
</dbReference>
<dbReference type="PROSITE" id="PS50109">
    <property type="entry name" value="HIS_KIN"/>
    <property type="match status" value="1"/>
</dbReference>
<dbReference type="EMBL" id="JAAYYV010000229">
    <property type="protein sequence ID" value="NLF54498.1"/>
    <property type="molecule type" value="Genomic_DNA"/>
</dbReference>
<feature type="transmembrane region" description="Helical" evidence="9">
    <location>
        <begin position="45"/>
        <end position="64"/>
    </location>
</feature>
<dbReference type="InterPro" id="IPR003661">
    <property type="entry name" value="HisK_dim/P_dom"/>
</dbReference>
<dbReference type="Pfam" id="PF02518">
    <property type="entry name" value="HATPase_c"/>
    <property type="match status" value="1"/>
</dbReference>
<evidence type="ECO:0000256" key="3">
    <source>
        <dbReference type="ARBA" id="ARBA00012438"/>
    </source>
</evidence>
<evidence type="ECO:0000259" key="10">
    <source>
        <dbReference type="PROSITE" id="PS50109"/>
    </source>
</evidence>
<keyword evidence="9" id="KW-0812">Transmembrane</keyword>
<name>A0A7X7LWF2_9RHOO</name>
<gene>
    <name evidence="11" type="ORF">GX576_08920</name>
</gene>
<evidence type="ECO:0000256" key="5">
    <source>
        <dbReference type="ARBA" id="ARBA00022679"/>
    </source>
</evidence>
<evidence type="ECO:0000256" key="9">
    <source>
        <dbReference type="SAM" id="Phobius"/>
    </source>
</evidence>
<dbReference type="RefSeq" id="WP_068808752.1">
    <property type="nucleotide sequence ID" value="NZ_MBFM01000004.1"/>
</dbReference>
<dbReference type="GO" id="GO:0005886">
    <property type="term" value="C:plasma membrane"/>
    <property type="evidence" value="ECO:0007669"/>
    <property type="project" value="UniProtKB-SubCell"/>
</dbReference>
<keyword evidence="4" id="KW-1003">Cell membrane</keyword>
<evidence type="ECO:0000313" key="11">
    <source>
        <dbReference type="EMBL" id="NLF54498.1"/>
    </source>
</evidence>
<organism evidence="11 12">
    <name type="scientific">Thauera phenolivorans</name>
    <dbReference type="NCBI Taxonomy" id="1792543"/>
    <lineage>
        <taxon>Bacteria</taxon>
        <taxon>Pseudomonadati</taxon>
        <taxon>Pseudomonadota</taxon>
        <taxon>Betaproteobacteria</taxon>
        <taxon>Rhodocyclales</taxon>
        <taxon>Zoogloeaceae</taxon>
        <taxon>Thauera</taxon>
    </lineage>
</organism>
<sequence length="417" mass="44142">MQAATPLHSPVADTFRLFELRWLSVVAMVAIGLFALPLIAPSQPLAPLLAVVLMLAGLNLALLAGAGRWLGGVRGAFLQLALDLLAWGVFLYFSGGPTNPAISLLLPLIAVGATILPARRAWLLVLLAVVIYSLLWEFHLPVAIDDRELAMRWHLAGMWLSFALAAATVVWFVARLTAALSQRERELADTRAARARDAYMVALGKLAAGAAHRLGTPLGTLRLLADELAERPDLAPDTREDLALMRTQIDNCKSILHGLTVEAGQQRAEGGGPVRAGDWLAGVVARWQDLRPLRKAELDCSAAAADAVLVVDDSLGEALHNVIDNAANASTGSVEVGAALRDGRLVLEVADRGPGIEPALSAAAISGARAGKSSGMGVGLFLAHDAIEHHRGRMEFLPRPGGGTIVRIDLPAQDTTR</sequence>
<evidence type="ECO:0000313" key="12">
    <source>
        <dbReference type="Proteomes" id="UP000536534"/>
    </source>
</evidence>
<dbReference type="PANTHER" id="PTHR44936">
    <property type="entry name" value="SENSOR PROTEIN CREC"/>
    <property type="match status" value="1"/>
</dbReference>
<dbReference type="Pfam" id="PF00512">
    <property type="entry name" value="HisKA"/>
    <property type="match status" value="1"/>
</dbReference>
<dbReference type="InterPro" id="IPR036097">
    <property type="entry name" value="HisK_dim/P_sf"/>
</dbReference>
<evidence type="ECO:0000256" key="7">
    <source>
        <dbReference type="ARBA" id="ARBA00022777"/>
    </source>
</evidence>
<keyword evidence="9" id="KW-0472">Membrane</keyword>
<dbReference type="OrthoDB" id="9785252at2"/>
<dbReference type="CDD" id="cd00082">
    <property type="entry name" value="HisKA"/>
    <property type="match status" value="1"/>
</dbReference>
<evidence type="ECO:0000256" key="1">
    <source>
        <dbReference type="ARBA" id="ARBA00000085"/>
    </source>
</evidence>
<comment type="subcellular location">
    <subcellularLocation>
        <location evidence="2">Cell membrane</location>
        <topology evidence="2">Multi-pass membrane protein</topology>
    </subcellularLocation>
</comment>
<dbReference type="EC" id="2.7.13.3" evidence="3"/>
<dbReference type="InterPro" id="IPR005467">
    <property type="entry name" value="His_kinase_dom"/>
</dbReference>
<comment type="caution">
    <text evidence="11">The sequence shown here is derived from an EMBL/GenBank/DDBJ whole genome shotgun (WGS) entry which is preliminary data.</text>
</comment>
<dbReference type="SMART" id="SM00387">
    <property type="entry name" value="HATPase_c"/>
    <property type="match status" value="1"/>
</dbReference>
<dbReference type="InterPro" id="IPR036890">
    <property type="entry name" value="HATPase_C_sf"/>
</dbReference>
<dbReference type="SUPFAM" id="SSF47384">
    <property type="entry name" value="Homodimeric domain of signal transducing histidine kinase"/>
    <property type="match status" value="1"/>
</dbReference>
<proteinExistence type="predicted"/>
<dbReference type="GO" id="GO:0000155">
    <property type="term" value="F:phosphorelay sensor kinase activity"/>
    <property type="evidence" value="ECO:0007669"/>
    <property type="project" value="InterPro"/>
</dbReference>
<evidence type="ECO:0000256" key="8">
    <source>
        <dbReference type="ARBA" id="ARBA00022840"/>
    </source>
</evidence>
<feature type="transmembrane region" description="Helical" evidence="9">
    <location>
        <begin position="123"/>
        <end position="144"/>
    </location>
</feature>
<evidence type="ECO:0000256" key="4">
    <source>
        <dbReference type="ARBA" id="ARBA00022475"/>
    </source>
</evidence>
<feature type="domain" description="Histidine kinase" evidence="10">
    <location>
        <begin position="209"/>
        <end position="414"/>
    </location>
</feature>